<proteinExistence type="predicted"/>
<evidence type="ECO:0000313" key="2">
    <source>
        <dbReference type="EMBL" id="MCU6686333.1"/>
    </source>
</evidence>
<comment type="caution">
    <text evidence="2">The sequence shown here is derived from an EMBL/GenBank/DDBJ whole genome shotgun (WGS) entry which is preliminary data.</text>
</comment>
<organism evidence="2 3">
    <name type="scientific">Dorea acetigenes</name>
    <dbReference type="NCBI Taxonomy" id="2981787"/>
    <lineage>
        <taxon>Bacteria</taxon>
        <taxon>Bacillati</taxon>
        <taxon>Bacillota</taxon>
        <taxon>Clostridia</taxon>
        <taxon>Lachnospirales</taxon>
        <taxon>Lachnospiraceae</taxon>
        <taxon>Dorea</taxon>
    </lineage>
</organism>
<gene>
    <name evidence="2" type="ORF">OCV99_07150</name>
</gene>
<reference evidence="2 3" key="1">
    <citation type="journal article" date="2021" name="ISME Commun">
        <title>Automated analysis of genomic sequences facilitates high-throughput and comprehensive description of bacteria.</title>
        <authorList>
            <person name="Hitch T.C.A."/>
        </authorList>
    </citation>
    <scope>NUCLEOTIDE SEQUENCE [LARGE SCALE GENOMIC DNA]</scope>
    <source>
        <strain evidence="2 3">Sanger_03</strain>
    </source>
</reference>
<feature type="transmembrane region" description="Helical" evidence="1">
    <location>
        <begin position="73"/>
        <end position="94"/>
    </location>
</feature>
<feature type="transmembrane region" description="Helical" evidence="1">
    <location>
        <begin position="20"/>
        <end position="38"/>
    </location>
</feature>
<dbReference type="Proteomes" id="UP001652431">
    <property type="component" value="Unassembled WGS sequence"/>
</dbReference>
<dbReference type="Pfam" id="PF12725">
    <property type="entry name" value="DUF3810"/>
    <property type="match status" value="1"/>
</dbReference>
<feature type="transmembrane region" description="Helical" evidence="1">
    <location>
        <begin position="106"/>
        <end position="123"/>
    </location>
</feature>
<keyword evidence="3" id="KW-1185">Reference proteome</keyword>
<accession>A0ABT2RLP7</accession>
<dbReference type="InterPro" id="IPR024294">
    <property type="entry name" value="DUF3810"/>
</dbReference>
<keyword evidence="1" id="KW-0472">Membrane</keyword>
<evidence type="ECO:0000256" key="1">
    <source>
        <dbReference type="SAM" id="Phobius"/>
    </source>
</evidence>
<sequence length="370" mass="42025">MKTKEKQRYRNEKQSSMRRVVTGIILFASAFCLLYATANVEGMAQWYTTHIYPIIVGSVGRVFGWVPFSVSEIGLYFLVLLFAVCLVRLVIQLLRKKWGRKEAVRLLSRIFLTASILFLLYALNCGINYYRQSFSESIGLVTDTYTVNELKEVCERLTEDVNARAELVERDGNGIMRLDGSEKEEAVRAMEALGKIYPELSGYYPEPKGLLQSEILSIQNLTGVYSPFTVEANYNSDMTDYNIPFTICHELSHLRGFMQEEEANFIAWLACMESDDTAFQYSGSMLGWIQCMNVLRDADIEGWREVRAGLSGSAEADLRANSDFWAKYKGKVAEVADMVNDNYLKANGQADGVKSYNRMVDLLVAYYREG</sequence>
<evidence type="ECO:0000313" key="3">
    <source>
        <dbReference type="Proteomes" id="UP001652431"/>
    </source>
</evidence>
<dbReference type="RefSeq" id="WP_158369409.1">
    <property type="nucleotide sequence ID" value="NZ_JAOQJU010000005.1"/>
</dbReference>
<name>A0ABT2RLP7_9FIRM</name>
<dbReference type="EMBL" id="JAOQJU010000005">
    <property type="protein sequence ID" value="MCU6686333.1"/>
    <property type="molecule type" value="Genomic_DNA"/>
</dbReference>
<protein>
    <submittedName>
        <fullName evidence="2">DUF3810 domain-containing protein</fullName>
    </submittedName>
</protein>
<keyword evidence="1" id="KW-1133">Transmembrane helix</keyword>
<keyword evidence="1" id="KW-0812">Transmembrane</keyword>